<proteinExistence type="predicted"/>
<reference evidence="1" key="1">
    <citation type="submission" date="2020-01" db="EMBL/GenBank/DDBJ databases">
        <authorList>
            <person name="Meier V. D."/>
            <person name="Meier V D."/>
        </authorList>
    </citation>
    <scope>NUCLEOTIDE SEQUENCE</scope>
    <source>
        <strain evidence="1">HLG_WM_MAG_01</strain>
    </source>
</reference>
<protein>
    <submittedName>
        <fullName evidence="1">Uncharacterized protein</fullName>
    </submittedName>
</protein>
<dbReference type="EMBL" id="CACVAS010000170">
    <property type="protein sequence ID" value="CAA6828483.1"/>
    <property type="molecule type" value="Genomic_DNA"/>
</dbReference>
<dbReference type="AlphaFoldDB" id="A0A6S6UL94"/>
<evidence type="ECO:0000313" key="1">
    <source>
        <dbReference type="EMBL" id="CAA6828483.1"/>
    </source>
</evidence>
<gene>
    <name evidence="1" type="ORF">HELGO_WM2013</name>
</gene>
<organism evidence="1">
    <name type="scientific">uncultured Sulfurovum sp</name>
    <dbReference type="NCBI Taxonomy" id="269237"/>
    <lineage>
        <taxon>Bacteria</taxon>
        <taxon>Pseudomonadati</taxon>
        <taxon>Campylobacterota</taxon>
        <taxon>Epsilonproteobacteria</taxon>
        <taxon>Campylobacterales</taxon>
        <taxon>Sulfurovaceae</taxon>
        <taxon>Sulfurovum</taxon>
        <taxon>environmental samples</taxon>
    </lineage>
</organism>
<name>A0A6S6UL94_9BACT</name>
<accession>A0A6S6UL94</accession>
<sequence>MVGLLNNTGFSGILMELSSENYERVKVELFEVLLKYQDDERCVELIADSYFTVVNT</sequence>